<evidence type="ECO:0000256" key="4">
    <source>
        <dbReference type="ARBA" id="ARBA00022679"/>
    </source>
</evidence>
<name>A0A517VXH8_9PLAN</name>
<keyword evidence="5 8" id="KW-0812">Transmembrane</keyword>
<feature type="transmembrane region" description="Helical" evidence="8">
    <location>
        <begin position="198"/>
        <end position="215"/>
    </location>
</feature>
<feature type="transmembrane region" description="Helical" evidence="8">
    <location>
        <begin position="166"/>
        <end position="186"/>
    </location>
</feature>
<organism evidence="10 11">
    <name type="scientific">Gimesia aquarii</name>
    <dbReference type="NCBI Taxonomy" id="2527964"/>
    <lineage>
        <taxon>Bacteria</taxon>
        <taxon>Pseudomonadati</taxon>
        <taxon>Planctomycetota</taxon>
        <taxon>Planctomycetia</taxon>
        <taxon>Planctomycetales</taxon>
        <taxon>Planctomycetaceae</taxon>
        <taxon>Gimesia</taxon>
    </lineage>
</organism>
<keyword evidence="6 8" id="KW-1133">Transmembrane helix</keyword>
<evidence type="ECO:0000256" key="3">
    <source>
        <dbReference type="ARBA" id="ARBA00022676"/>
    </source>
</evidence>
<dbReference type="InterPro" id="IPR038731">
    <property type="entry name" value="RgtA/B/C-like"/>
</dbReference>
<dbReference type="Pfam" id="PF13231">
    <property type="entry name" value="PMT_2"/>
    <property type="match status" value="1"/>
</dbReference>
<feature type="transmembrane region" description="Helical" evidence="8">
    <location>
        <begin position="398"/>
        <end position="420"/>
    </location>
</feature>
<feature type="domain" description="Glycosyltransferase RgtA/B/C/D-like" evidence="9">
    <location>
        <begin position="75"/>
        <end position="207"/>
    </location>
</feature>
<dbReference type="InterPro" id="IPR050297">
    <property type="entry name" value="LipidA_mod_glycosyltrf_83"/>
</dbReference>
<dbReference type="KEGG" id="gaw:V144x_31910"/>
<feature type="transmembrane region" description="Helical" evidence="8">
    <location>
        <begin position="70"/>
        <end position="93"/>
    </location>
</feature>
<feature type="transmembrane region" description="Helical" evidence="8">
    <location>
        <begin position="295"/>
        <end position="325"/>
    </location>
</feature>
<sequence>MVAGVYHWKTGKVDLYEVNPPLLRLIATIPVVLAQAHFLVEPSDIEDSLRPEYSLGRSFISWNSQHFQSLFVWSRWACIPFSVLGGIVVYLWGRELSGTAGGLVSLTLWCFSPSILAYGQLMACDLGASVLGLLASYSLSKWLDIPSWHRTFVAGGLLGLALLGKLTWIVLLPLWPILWLIIRWIAGKQNFRAELPKMVTIIIVAVITLNVGYGFKGTGTPLGKIKFVSHFFGGKETALTAIPSVDQNTFSNSFIAGVPIPFPISFVIGLDKQKFDFEQRNFSYLRGEWRSPGWWWYYLYALLVKETSGLWLMFIVATIFALFAGGPPTTKLLLVISPALAVLVIVSSQIGMNAHYRYVIPILPFVFIFASTWVRLLFVDKLSKKYPQNLDRGSQSIFRLAGIFILCAAILNHICSSLYLSPHTLAYFNEVAGGPRHGHEHLLGTNISVGQDLAALEEWCSNHPKAGPFIAAIDSPVPKRHWKVPLVDNENLLASAHQQNVRPIWYAISVNQLWSRDRRFVFLRHQTPFARVGDATLVFRPPQS</sequence>
<evidence type="ECO:0000256" key="2">
    <source>
        <dbReference type="ARBA" id="ARBA00022475"/>
    </source>
</evidence>
<feature type="transmembrane region" description="Helical" evidence="8">
    <location>
        <begin position="22"/>
        <end position="40"/>
    </location>
</feature>
<dbReference type="Proteomes" id="UP000318704">
    <property type="component" value="Chromosome"/>
</dbReference>
<proteinExistence type="predicted"/>
<dbReference type="AlphaFoldDB" id="A0A517VXH8"/>
<feature type="transmembrane region" description="Helical" evidence="8">
    <location>
        <begin position="358"/>
        <end position="378"/>
    </location>
</feature>
<evidence type="ECO:0000259" key="9">
    <source>
        <dbReference type="Pfam" id="PF13231"/>
    </source>
</evidence>
<dbReference type="PANTHER" id="PTHR33908:SF11">
    <property type="entry name" value="MEMBRANE PROTEIN"/>
    <property type="match status" value="1"/>
</dbReference>
<evidence type="ECO:0000256" key="5">
    <source>
        <dbReference type="ARBA" id="ARBA00022692"/>
    </source>
</evidence>
<keyword evidence="4" id="KW-0808">Transferase</keyword>
<reference evidence="10 11" key="1">
    <citation type="submission" date="2019-03" db="EMBL/GenBank/DDBJ databases">
        <title>Deep-cultivation of Planctomycetes and their phenomic and genomic characterization uncovers novel biology.</title>
        <authorList>
            <person name="Wiegand S."/>
            <person name="Jogler M."/>
            <person name="Boedeker C."/>
            <person name="Pinto D."/>
            <person name="Vollmers J."/>
            <person name="Rivas-Marin E."/>
            <person name="Kohn T."/>
            <person name="Peeters S.H."/>
            <person name="Heuer A."/>
            <person name="Rast P."/>
            <person name="Oberbeckmann S."/>
            <person name="Bunk B."/>
            <person name="Jeske O."/>
            <person name="Meyerdierks A."/>
            <person name="Storesund J.E."/>
            <person name="Kallscheuer N."/>
            <person name="Luecker S."/>
            <person name="Lage O.M."/>
            <person name="Pohl T."/>
            <person name="Merkel B.J."/>
            <person name="Hornburger P."/>
            <person name="Mueller R.-W."/>
            <person name="Bruemmer F."/>
            <person name="Labrenz M."/>
            <person name="Spormann A.M."/>
            <person name="Op den Camp H."/>
            <person name="Overmann J."/>
            <person name="Amann R."/>
            <person name="Jetten M.S.M."/>
            <person name="Mascher T."/>
            <person name="Medema M.H."/>
            <person name="Devos D.P."/>
            <person name="Kaster A.-K."/>
            <person name="Ovreas L."/>
            <person name="Rohde M."/>
            <person name="Galperin M.Y."/>
            <person name="Jogler C."/>
        </authorList>
    </citation>
    <scope>NUCLEOTIDE SEQUENCE [LARGE SCALE GENOMIC DNA]</scope>
    <source>
        <strain evidence="10 11">V144</strain>
    </source>
</reference>
<keyword evidence="7 8" id="KW-0472">Membrane</keyword>
<dbReference type="GO" id="GO:0016763">
    <property type="term" value="F:pentosyltransferase activity"/>
    <property type="evidence" value="ECO:0007669"/>
    <property type="project" value="TreeGrafter"/>
</dbReference>
<dbReference type="GO" id="GO:0005886">
    <property type="term" value="C:plasma membrane"/>
    <property type="evidence" value="ECO:0007669"/>
    <property type="project" value="UniProtKB-SubCell"/>
</dbReference>
<evidence type="ECO:0000313" key="10">
    <source>
        <dbReference type="EMBL" id="QDT97710.1"/>
    </source>
</evidence>
<evidence type="ECO:0000256" key="6">
    <source>
        <dbReference type="ARBA" id="ARBA00022989"/>
    </source>
</evidence>
<evidence type="ECO:0000256" key="7">
    <source>
        <dbReference type="ARBA" id="ARBA00023136"/>
    </source>
</evidence>
<evidence type="ECO:0000313" key="11">
    <source>
        <dbReference type="Proteomes" id="UP000318704"/>
    </source>
</evidence>
<keyword evidence="3" id="KW-0328">Glycosyltransferase</keyword>
<gene>
    <name evidence="10" type="ORF">V144x_31910</name>
</gene>
<comment type="subcellular location">
    <subcellularLocation>
        <location evidence="1">Cell membrane</location>
        <topology evidence="1">Multi-pass membrane protein</topology>
    </subcellularLocation>
</comment>
<dbReference type="PANTHER" id="PTHR33908">
    <property type="entry name" value="MANNOSYLTRANSFERASE YKCB-RELATED"/>
    <property type="match status" value="1"/>
</dbReference>
<feature type="transmembrane region" description="Helical" evidence="8">
    <location>
        <begin position="332"/>
        <end position="352"/>
    </location>
</feature>
<evidence type="ECO:0000256" key="1">
    <source>
        <dbReference type="ARBA" id="ARBA00004651"/>
    </source>
</evidence>
<dbReference type="GO" id="GO:0009103">
    <property type="term" value="P:lipopolysaccharide biosynthetic process"/>
    <property type="evidence" value="ECO:0007669"/>
    <property type="project" value="UniProtKB-ARBA"/>
</dbReference>
<keyword evidence="2" id="KW-1003">Cell membrane</keyword>
<dbReference type="EMBL" id="CP037920">
    <property type="protein sequence ID" value="QDT97710.1"/>
    <property type="molecule type" value="Genomic_DNA"/>
</dbReference>
<evidence type="ECO:0000256" key="8">
    <source>
        <dbReference type="SAM" id="Phobius"/>
    </source>
</evidence>
<accession>A0A517VXH8</accession>
<protein>
    <recommendedName>
        <fullName evidence="9">Glycosyltransferase RgtA/B/C/D-like domain-containing protein</fullName>
    </recommendedName>
</protein>
<feature type="transmembrane region" description="Helical" evidence="8">
    <location>
        <begin position="99"/>
        <end position="119"/>
    </location>
</feature>